<accession>A0A1G6Y998</accession>
<dbReference type="OrthoDB" id="9884667at2"/>
<evidence type="ECO:0000313" key="2">
    <source>
        <dbReference type="Proteomes" id="UP000199501"/>
    </source>
</evidence>
<sequence length="141" mass="15596">MLLLRQPVRPSHGQVCLGDYKSDPDTWPEWTDEEFERGVAVSPGMIFIDINDTPEFVVVDIRDGNPEAGETVLFDGMLDVSTLSITGGGTATVQSFLLPDSGEQKVIIVVNDTDRSNIRHVSVYFPHYADPDMPDGAWMNI</sequence>
<dbReference type="AlphaFoldDB" id="A0A1G6Y998"/>
<name>A0A1G6Y998_9PSEU</name>
<dbReference type="Proteomes" id="UP000199501">
    <property type="component" value="Unassembled WGS sequence"/>
</dbReference>
<evidence type="ECO:0000313" key="1">
    <source>
        <dbReference type="EMBL" id="SDD86968.1"/>
    </source>
</evidence>
<dbReference type="STRING" id="1271860.SAMN05216174_12099"/>
<reference evidence="2" key="1">
    <citation type="submission" date="2016-10" db="EMBL/GenBank/DDBJ databases">
        <authorList>
            <person name="Varghese N."/>
            <person name="Submissions S."/>
        </authorList>
    </citation>
    <scope>NUCLEOTIDE SEQUENCE [LARGE SCALE GENOMIC DNA]</scope>
    <source>
        <strain evidence="2">IBRC-M 10403</strain>
    </source>
</reference>
<keyword evidence="2" id="KW-1185">Reference proteome</keyword>
<gene>
    <name evidence="1" type="ORF">SAMN05216174_12099</name>
</gene>
<dbReference type="RefSeq" id="WP_091456966.1">
    <property type="nucleotide sequence ID" value="NZ_FMZZ01000020.1"/>
</dbReference>
<dbReference type="EMBL" id="FMZZ01000020">
    <property type="protein sequence ID" value="SDD86968.1"/>
    <property type="molecule type" value="Genomic_DNA"/>
</dbReference>
<protein>
    <submittedName>
        <fullName evidence="1">Uncharacterized protein</fullName>
    </submittedName>
</protein>
<proteinExistence type="predicted"/>
<organism evidence="1 2">
    <name type="scientific">Actinokineospora iranica</name>
    <dbReference type="NCBI Taxonomy" id="1271860"/>
    <lineage>
        <taxon>Bacteria</taxon>
        <taxon>Bacillati</taxon>
        <taxon>Actinomycetota</taxon>
        <taxon>Actinomycetes</taxon>
        <taxon>Pseudonocardiales</taxon>
        <taxon>Pseudonocardiaceae</taxon>
        <taxon>Actinokineospora</taxon>
    </lineage>
</organism>